<proteinExistence type="predicted"/>
<dbReference type="EMBL" id="CP001832">
    <property type="protein sequence ID" value="AEH83130.1"/>
    <property type="molecule type" value="Genomic_DNA"/>
</dbReference>
<keyword evidence="1" id="KW-0614">Plasmid</keyword>
<dbReference type="Proteomes" id="UP000009045">
    <property type="component" value="Plasmid pSmeSM11d"/>
</dbReference>
<accession>F7XJC3</accession>
<organism evidence="1 2">
    <name type="scientific">Sinorhizobium meliloti (strain SM11)</name>
    <dbReference type="NCBI Taxonomy" id="707241"/>
    <lineage>
        <taxon>Bacteria</taxon>
        <taxon>Pseudomonadati</taxon>
        <taxon>Pseudomonadota</taxon>
        <taxon>Alphaproteobacteria</taxon>
        <taxon>Hyphomicrobiales</taxon>
        <taxon>Rhizobiaceae</taxon>
        <taxon>Sinorhizobium/Ensifer group</taxon>
        <taxon>Sinorhizobium</taxon>
    </lineage>
</organism>
<evidence type="ECO:0000313" key="1">
    <source>
        <dbReference type="EMBL" id="AEH83130.1"/>
    </source>
</evidence>
<dbReference type="KEGG" id="smx:SM11_pD0297"/>
<name>F7XJC3_SINMM</name>
<protein>
    <submittedName>
        <fullName evidence="1">Uncharacterized protein</fullName>
    </submittedName>
</protein>
<geneLocation type="plasmid" evidence="1 2">
    <name>pSmeSM11d</name>
</geneLocation>
<dbReference type="HOGENOM" id="CLU_3358534_0_0_5"/>
<gene>
    <name evidence="1" type="ordered locus">SM11_pD0297</name>
</gene>
<dbReference type="AlphaFoldDB" id="F7XJC3"/>
<sequence>MAGIAARNLSVQLTLLTVSDDRPGFLPMMSRKGEDA</sequence>
<evidence type="ECO:0000313" key="2">
    <source>
        <dbReference type="Proteomes" id="UP000009045"/>
    </source>
</evidence>
<reference evidence="1 2" key="1">
    <citation type="journal article" date="2011" name="J. Biotechnol.">
        <title>The complete genome sequence of the dominant Sinorhizobium meliloti field isolate SM11 extends the S. meliloti pan-genome.</title>
        <authorList>
            <person name="Schneiker-Bekel S."/>
            <person name="Wibberg D."/>
            <person name="Bekel T."/>
            <person name="Blom J."/>
            <person name="Linke B."/>
            <person name="Neuweger H."/>
            <person name="Stiens M."/>
            <person name="Vorholter F.J."/>
            <person name="Weidner S."/>
            <person name="Goesmann A."/>
            <person name="Puhler A."/>
            <person name="Schluter A."/>
        </authorList>
    </citation>
    <scope>NUCLEOTIDE SEQUENCE [LARGE SCALE GENOMIC DNA]</scope>
    <source>
        <strain evidence="1 2">SM11</strain>
        <plasmid evidence="2">pSmeSM11d</plasmid>
    </source>
</reference>